<dbReference type="EMBL" id="JAUFPN010000170">
    <property type="protein sequence ID" value="MDN3566289.1"/>
    <property type="molecule type" value="Genomic_DNA"/>
</dbReference>
<organism evidence="1 2">
    <name type="scientific">Paeniroseomonas aquatica</name>
    <dbReference type="NCBI Taxonomy" id="373043"/>
    <lineage>
        <taxon>Bacteria</taxon>
        <taxon>Pseudomonadati</taxon>
        <taxon>Pseudomonadota</taxon>
        <taxon>Alphaproteobacteria</taxon>
        <taxon>Acetobacterales</taxon>
        <taxon>Acetobacteraceae</taxon>
        <taxon>Paeniroseomonas</taxon>
    </lineage>
</organism>
<sequence length="207" mass="22143">MTAPIRRSAEGWDAVLAALPDAMRAEVRAAYAGPARHYHDGAHVGGIWATWRALGGDAGDRAILWAAAYHDLVYEIPAAKGWNEAESARRLARTGAALALDPVALAEAIGMIEATADHLAAAAARDRLFCDLDLSGLACDPAGFSENTGRVRREYAQVPEAEFRAGRRVFLAGLLAEPAIFRSGQVPAWWEAAARENIRREASGMPA</sequence>
<gene>
    <name evidence="1" type="ORF">QWZ14_18110</name>
</gene>
<dbReference type="Proteomes" id="UP001529369">
    <property type="component" value="Unassembled WGS sequence"/>
</dbReference>
<dbReference type="InterPro" id="IPR009218">
    <property type="entry name" value="HD_phosphohydro"/>
</dbReference>
<comment type="caution">
    <text evidence="1">The sequence shown here is derived from an EMBL/GenBank/DDBJ whole genome shotgun (WGS) entry which is preliminary data.</text>
</comment>
<dbReference type="PANTHER" id="PTHR21174">
    <property type="match status" value="1"/>
</dbReference>
<dbReference type="RefSeq" id="WP_290318198.1">
    <property type="nucleotide sequence ID" value="NZ_JAUFPN010000170.1"/>
</dbReference>
<protein>
    <recommendedName>
        <fullName evidence="3">Metal-dependent phosphohydrolase</fullName>
    </recommendedName>
</protein>
<dbReference type="PANTHER" id="PTHR21174:SF0">
    <property type="entry name" value="HD PHOSPHOHYDROLASE FAMILY PROTEIN-RELATED"/>
    <property type="match status" value="1"/>
</dbReference>
<name>A0ABT8A911_9PROT</name>
<accession>A0ABT8A911</accession>
<proteinExistence type="predicted"/>
<evidence type="ECO:0000313" key="2">
    <source>
        <dbReference type="Proteomes" id="UP001529369"/>
    </source>
</evidence>
<evidence type="ECO:0008006" key="3">
    <source>
        <dbReference type="Google" id="ProtNLM"/>
    </source>
</evidence>
<evidence type="ECO:0000313" key="1">
    <source>
        <dbReference type="EMBL" id="MDN3566289.1"/>
    </source>
</evidence>
<dbReference type="SUPFAM" id="SSF109604">
    <property type="entry name" value="HD-domain/PDEase-like"/>
    <property type="match status" value="1"/>
</dbReference>
<dbReference type="PIRSF" id="PIRSF035170">
    <property type="entry name" value="HD_phosphohydro"/>
    <property type="match status" value="1"/>
</dbReference>
<reference evidence="2" key="1">
    <citation type="journal article" date="2019" name="Int. J. Syst. Evol. Microbiol.">
        <title>The Global Catalogue of Microorganisms (GCM) 10K type strain sequencing project: providing services to taxonomists for standard genome sequencing and annotation.</title>
        <authorList>
            <consortium name="The Broad Institute Genomics Platform"/>
            <consortium name="The Broad Institute Genome Sequencing Center for Infectious Disease"/>
            <person name="Wu L."/>
            <person name="Ma J."/>
        </authorList>
    </citation>
    <scope>NUCLEOTIDE SEQUENCE [LARGE SCALE GENOMIC DNA]</scope>
    <source>
        <strain evidence="2">CECT 7131</strain>
    </source>
</reference>
<keyword evidence="2" id="KW-1185">Reference proteome</keyword>